<protein>
    <recommendedName>
        <fullName evidence="3">DUF6533 domain-containing protein</fullName>
    </recommendedName>
</protein>
<accession>A0A9P3LJ73</accession>
<evidence type="ECO:0000256" key="1">
    <source>
        <dbReference type="SAM" id="MobiDB-lite"/>
    </source>
</evidence>
<dbReference type="Proteomes" id="UP000703269">
    <property type="component" value="Unassembled WGS sequence"/>
</dbReference>
<keyword evidence="2" id="KW-0812">Transmembrane</keyword>
<comment type="caution">
    <text evidence="4">The sequence shown here is derived from an EMBL/GenBank/DDBJ whole genome shotgun (WGS) entry which is preliminary data.</text>
</comment>
<dbReference type="OrthoDB" id="3350812at2759"/>
<feature type="transmembrane region" description="Helical" evidence="2">
    <location>
        <begin position="20"/>
        <end position="39"/>
    </location>
</feature>
<evidence type="ECO:0000313" key="5">
    <source>
        <dbReference type="Proteomes" id="UP000703269"/>
    </source>
</evidence>
<evidence type="ECO:0000259" key="3">
    <source>
        <dbReference type="Pfam" id="PF20151"/>
    </source>
</evidence>
<keyword evidence="2" id="KW-0472">Membrane</keyword>
<dbReference type="AlphaFoldDB" id="A0A9P3LJ73"/>
<keyword evidence="5" id="KW-1185">Reference proteome</keyword>
<name>A0A9P3LJ73_9APHY</name>
<feature type="transmembrane region" description="Helical" evidence="2">
    <location>
        <begin position="86"/>
        <end position="108"/>
    </location>
</feature>
<organism evidence="4 5">
    <name type="scientific">Phanerochaete sordida</name>
    <dbReference type="NCBI Taxonomy" id="48140"/>
    <lineage>
        <taxon>Eukaryota</taxon>
        <taxon>Fungi</taxon>
        <taxon>Dikarya</taxon>
        <taxon>Basidiomycota</taxon>
        <taxon>Agaricomycotina</taxon>
        <taxon>Agaricomycetes</taxon>
        <taxon>Polyporales</taxon>
        <taxon>Phanerochaetaceae</taxon>
        <taxon>Phanerochaete</taxon>
    </lineage>
</organism>
<feature type="region of interest" description="Disordered" evidence="1">
    <location>
        <begin position="314"/>
        <end position="355"/>
    </location>
</feature>
<evidence type="ECO:0000313" key="4">
    <source>
        <dbReference type="EMBL" id="GJE95937.1"/>
    </source>
</evidence>
<gene>
    <name evidence="4" type="ORF">PsYK624_121290</name>
</gene>
<dbReference type="InterPro" id="IPR045340">
    <property type="entry name" value="DUF6533"/>
</dbReference>
<dbReference type="EMBL" id="BPQB01000054">
    <property type="protein sequence ID" value="GJE95937.1"/>
    <property type="molecule type" value="Genomic_DNA"/>
</dbReference>
<feature type="transmembrane region" description="Helical" evidence="2">
    <location>
        <begin position="120"/>
        <end position="143"/>
    </location>
</feature>
<dbReference type="Pfam" id="PF20151">
    <property type="entry name" value="DUF6533"/>
    <property type="match status" value="1"/>
</dbReference>
<evidence type="ECO:0000256" key="2">
    <source>
        <dbReference type="SAM" id="Phobius"/>
    </source>
</evidence>
<keyword evidence="2" id="KW-1133">Transmembrane helix</keyword>
<feature type="transmembrane region" description="Helical" evidence="2">
    <location>
        <begin position="171"/>
        <end position="195"/>
    </location>
</feature>
<reference evidence="4 5" key="1">
    <citation type="submission" date="2021-08" db="EMBL/GenBank/DDBJ databases">
        <title>Draft Genome Sequence of Phanerochaete sordida strain YK-624.</title>
        <authorList>
            <person name="Mori T."/>
            <person name="Dohra H."/>
            <person name="Suzuki T."/>
            <person name="Kawagishi H."/>
            <person name="Hirai H."/>
        </authorList>
    </citation>
    <scope>NUCLEOTIDE SEQUENCE [LARGE SCALE GENOMIC DNA]</scope>
    <source>
        <strain evidence="4 5">YK-624</strain>
    </source>
</reference>
<feature type="compositionally biased region" description="Basic and acidic residues" evidence="1">
    <location>
        <begin position="343"/>
        <end position="355"/>
    </location>
</feature>
<feature type="transmembrane region" description="Helical" evidence="2">
    <location>
        <begin position="51"/>
        <end position="74"/>
    </location>
</feature>
<feature type="domain" description="DUF6533" evidence="3">
    <location>
        <begin position="20"/>
        <end position="65"/>
    </location>
</feature>
<proteinExistence type="predicted"/>
<sequence length="355" mass="39188">MGALDASQINTVRHNRLSNYFDVIACTLMLYDYLLTFNGELTLIWPSSWSAIKILFLLTRYAPIIDITIVIWQLVKPDMSAHDCSFVYQSTGWLLLSGILIAEIILMLRTWAVFEQRRSVAIFLVVWTVVTWAPNMTSLGIFLKSLRYGPLPEQVQHTPGSGCHVTDGSPIVFLCWVLLMVFEAAILGMMIYKAWKNYRADRDSAVFRTVFRDGTVFYLYLFTLSTANVIVIVTASADLINLLSLPERMLHSILTARIILSLRRLGSKSELGLSTFSAGVRNAPAAAGGFGATIEFAHDPEDSLAAELSGLADLSDPSTTVDEAHGHGGARNSDSDATVGEISEEKRHSDSDMTV</sequence>
<feature type="transmembrane region" description="Helical" evidence="2">
    <location>
        <begin position="216"/>
        <end position="237"/>
    </location>
</feature>